<dbReference type="RefSeq" id="XP_019708702.1">
    <property type="nucleotide sequence ID" value="XM_019853143.2"/>
</dbReference>
<evidence type="ECO:0000313" key="2">
    <source>
        <dbReference type="Proteomes" id="UP000504607"/>
    </source>
</evidence>
<gene>
    <name evidence="3" type="primary">LOC105053464</name>
</gene>
<dbReference type="InterPro" id="IPR036047">
    <property type="entry name" value="F-box-like_dom_sf"/>
</dbReference>
<evidence type="ECO:0000256" key="1">
    <source>
        <dbReference type="SAM" id="MobiDB-lite"/>
    </source>
</evidence>
<protein>
    <submittedName>
        <fullName evidence="3">Uncharacterized protein LOC105053464 isoform X2</fullName>
    </submittedName>
</protein>
<organism evidence="2 3">
    <name type="scientific">Elaeis guineensis var. tenera</name>
    <name type="common">Oil palm</name>
    <dbReference type="NCBI Taxonomy" id="51953"/>
    <lineage>
        <taxon>Eukaryota</taxon>
        <taxon>Viridiplantae</taxon>
        <taxon>Streptophyta</taxon>
        <taxon>Embryophyta</taxon>
        <taxon>Tracheophyta</taxon>
        <taxon>Spermatophyta</taxon>
        <taxon>Magnoliopsida</taxon>
        <taxon>Liliopsida</taxon>
        <taxon>Arecaceae</taxon>
        <taxon>Arecoideae</taxon>
        <taxon>Cocoseae</taxon>
        <taxon>Elaeidinae</taxon>
        <taxon>Elaeis</taxon>
    </lineage>
</organism>
<dbReference type="Proteomes" id="UP000504607">
    <property type="component" value="Chromosome 10"/>
</dbReference>
<dbReference type="PANTHER" id="PTHR33800">
    <property type="entry name" value="OS06G0113600 PROTEIN"/>
    <property type="match status" value="1"/>
</dbReference>
<name>A0A6J0PN82_ELAGV</name>
<feature type="region of interest" description="Disordered" evidence="1">
    <location>
        <begin position="1"/>
        <end position="24"/>
    </location>
</feature>
<dbReference type="AlphaFoldDB" id="A0A6J0PN82"/>
<evidence type="ECO:0000313" key="3">
    <source>
        <dbReference type="RefSeq" id="XP_019708702.1"/>
    </source>
</evidence>
<accession>A0A6J0PN82</accession>
<dbReference type="SUPFAM" id="SSF81383">
    <property type="entry name" value="F-box domain"/>
    <property type="match status" value="1"/>
</dbReference>
<dbReference type="PANTHER" id="PTHR33800:SF13">
    <property type="entry name" value="OS06G0113600 PROTEIN"/>
    <property type="match status" value="1"/>
</dbReference>
<proteinExistence type="predicted"/>
<keyword evidence="2" id="KW-1185">Reference proteome</keyword>
<dbReference type="OrthoDB" id="616378at2759"/>
<dbReference type="Gene3D" id="1.20.1280.50">
    <property type="match status" value="1"/>
</dbReference>
<reference evidence="3" key="1">
    <citation type="submission" date="2025-08" db="UniProtKB">
        <authorList>
            <consortium name="RefSeq"/>
        </authorList>
    </citation>
    <scope>IDENTIFICATION</scope>
</reference>
<sequence length="208" mass="23125">MGIRGKRRRSGDSPSGGADDDHPAPQDWVALNDALLLLIFDRLHSLRDVFVFSAVCRTWRAISLPTFSTLLPFRPPLLLRPVGTPLPSGVPRCRLRRPHRCDLLTPTDPSASYRSIVSRRALSHPFLGYSYGYLIFGGSRPFLANPFTGDEFFPPLLTSDELASFSCAALTAPLSSPDSNLLLCSSHFVLRWRAGDVHWSKHTLELQV</sequence>